<keyword evidence="5" id="KW-1185">Reference proteome</keyword>
<keyword evidence="2" id="KW-0206">Cytoskeleton</keyword>
<evidence type="ECO:0000313" key="4">
    <source>
        <dbReference type="EMBL" id="KAJ6635125.1"/>
    </source>
</evidence>
<dbReference type="GO" id="GO:0097361">
    <property type="term" value="C:cytosolic [4Fe-4S] assembly targeting complex"/>
    <property type="evidence" value="ECO:0007669"/>
    <property type="project" value="UniProtKB-UniRule"/>
</dbReference>
<sequence>HFDHIVGELTKLALISTDTKLAQISHHLLCSLFNKADESDLKKSVLKRTINFLKEEIAKGDKKAVEVLSWIAKGLLIRGHSDAAELVETILELLERPNLAHAASLAIEIISLEYPGLHLPILKHLYKQKLFQILLKKLWHKLADFTEHHLTAFVHVIRITPHIVLKMNLDKVGPIFFKCLESRATTPLLISMEIINTFLQDKDSYFQDHFQHIIPNFVNLTKYRDCMKVRMAALQCLLTICEYPVFVLVPYKFDVLKDLQSVLDDPKRLVRSAAVQTRNRWFLIGTTDKK</sequence>
<dbReference type="Proteomes" id="UP001151699">
    <property type="component" value="Chromosome C"/>
</dbReference>
<comment type="function">
    <text evidence="2">Key component of the cytosolic iron-sulfur protein assembly (CIA) complex, a multiprotein complex that mediates the incorporation of iron-sulfur cluster into apoproteins specifically involved in DNA metabolism and genomic integrity. In the CIA complex, MMS19 acts as an adapter between early-acting CIA components and a subset of cellular target iron-sulfur proteins.</text>
</comment>
<dbReference type="Gene3D" id="1.25.10.10">
    <property type="entry name" value="Leucine-rich Repeat Variant"/>
    <property type="match status" value="1"/>
</dbReference>
<dbReference type="GO" id="GO:0051604">
    <property type="term" value="P:protein maturation"/>
    <property type="evidence" value="ECO:0007669"/>
    <property type="project" value="UniProtKB-UniRule"/>
</dbReference>
<gene>
    <name evidence="4" type="primary">Mms19_0</name>
    <name evidence="4" type="ORF">Bhyg_13708</name>
</gene>
<dbReference type="GO" id="GO:0016226">
    <property type="term" value="P:iron-sulfur cluster assembly"/>
    <property type="evidence" value="ECO:0007669"/>
    <property type="project" value="UniProtKB-UniRule"/>
</dbReference>
<keyword evidence="2" id="KW-0539">Nucleus</keyword>
<evidence type="ECO:0000259" key="3">
    <source>
        <dbReference type="Pfam" id="PF12460"/>
    </source>
</evidence>
<dbReference type="InterPro" id="IPR011989">
    <property type="entry name" value="ARM-like"/>
</dbReference>
<reference evidence="4" key="1">
    <citation type="submission" date="2022-07" db="EMBL/GenBank/DDBJ databases">
        <authorList>
            <person name="Trinca V."/>
            <person name="Uliana J.V.C."/>
            <person name="Torres T.T."/>
            <person name="Ward R.J."/>
            <person name="Monesi N."/>
        </authorList>
    </citation>
    <scope>NUCLEOTIDE SEQUENCE</scope>
    <source>
        <strain evidence="4">HSMRA1968</strain>
        <tissue evidence="4">Whole embryos</tissue>
    </source>
</reference>
<dbReference type="InterPro" id="IPR024687">
    <property type="entry name" value="MMS19_C"/>
</dbReference>
<dbReference type="InterPro" id="IPR016024">
    <property type="entry name" value="ARM-type_fold"/>
</dbReference>
<dbReference type="PANTHER" id="PTHR12891:SF0">
    <property type="entry name" value="MMS19 NUCLEOTIDE EXCISION REPAIR PROTEIN HOMOLOG"/>
    <property type="match status" value="1"/>
</dbReference>
<evidence type="ECO:0000313" key="5">
    <source>
        <dbReference type="Proteomes" id="UP001151699"/>
    </source>
</evidence>
<comment type="caution">
    <text evidence="4">The sequence shown here is derived from an EMBL/GenBank/DDBJ whole genome shotgun (WGS) entry which is preliminary data.</text>
</comment>
<organism evidence="4 5">
    <name type="scientific">Pseudolycoriella hygida</name>
    <dbReference type="NCBI Taxonomy" id="35572"/>
    <lineage>
        <taxon>Eukaryota</taxon>
        <taxon>Metazoa</taxon>
        <taxon>Ecdysozoa</taxon>
        <taxon>Arthropoda</taxon>
        <taxon>Hexapoda</taxon>
        <taxon>Insecta</taxon>
        <taxon>Pterygota</taxon>
        <taxon>Neoptera</taxon>
        <taxon>Endopterygota</taxon>
        <taxon>Diptera</taxon>
        <taxon>Nematocera</taxon>
        <taxon>Sciaroidea</taxon>
        <taxon>Sciaridae</taxon>
        <taxon>Pseudolycoriella</taxon>
    </lineage>
</organism>
<dbReference type="Pfam" id="PF12460">
    <property type="entry name" value="MMS19_C"/>
    <property type="match status" value="1"/>
</dbReference>
<dbReference type="SUPFAM" id="SSF48371">
    <property type="entry name" value="ARM repeat"/>
    <property type="match status" value="1"/>
</dbReference>
<keyword evidence="2" id="KW-0963">Cytoplasm</keyword>
<keyword evidence="2" id="KW-0227">DNA damage</keyword>
<dbReference type="PANTHER" id="PTHR12891">
    <property type="entry name" value="DNA REPAIR/TRANSCRIPTION PROTEIN MET18/MMS19"/>
    <property type="match status" value="1"/>
</dbReference>
<name>A0A9Q0RUY3_9DIPT</name>
<dbReference type="EMBL" id="WJQU01000004">
    <property type="protein sequence ID" value="KAJ6635125.1"/>
    <property type="molecule type" value="Genomic_DNA"/>
</dbReference>
<dbReference type="OrthoDB" id="342900at2759"/>
<protein>
    <recommendedName>
        <fullName evidence="2">MMS19 nucleotide excision repair protein</fullName>
    </recommendedName>
</protein>
<evidence type="ECO:0000256" key="1">
    <source>
        <dbReference type="ARBA" id="ARBA00009340"/>
    </source>
</evidence>
<feature type="non-terminal residue" evidence="4">
    <location>
        <position position="1"/>
    </location>
</feature>
<comment type="subcellular location">
    <subcellularLocation>
        <location evidence="2">Cytoplasm</location>
        <location evidence="2">Cytoskeleton</location>
        <location evidence="2">Spindle</location>
    </subcellularLocation>
    <subcellularLocation>
        <location evidence="2">Nucleus</location>
    </subcellularLocation>
</comment>
<accession>A0A9Q0RUY3</accession>
<proteinExistence type="inferred from homology"/>
<comment type="similarity">
    <text evidence="1 2">Belongs to the MET18/MMS19 family.</text>
</comment>
<evidence type="ECO:0000256" key="2">
    <source>
        <dbReference type="RuleBase" id="RU367072"/>
    </source>
</evidence>
<feature type="non-terminal residue" evidence="4">
    <location>
        <position position="290"/>
    </location>
</feature>
<dbReference type="GO" id="GO:0005819">
    <property type="term" value="C:spindle"/>
    <property type="evidence" value="ECO:0007669"/>
    <property type="project" value="UniProtKB-SubCell"/>
</dbReference>
<dbReference type="GO" id="GO:0005634">
    <property type="term" value="C:nucleus"/>
    <property type="evidence" value="ECO:0007669"/>
    <property type="project" value="UniProtKB-SubCell"/>
</dbReference>
<comment type="subunit">
    <text evidence="2">Component of the CIA complex.</text>
</comment>
<dbReference type="AlphaFoldDB" id="A0A9Q0RUY3"/>
<dbReference type="GO" id="GO:0006281">
    <property type="term" value="P:DNA repair"/>
    <property type="evidence" value="ECO:0007669"/>
    <property type="project" value="UniProtKB-UniRule"/>
</dbReference>
<dbReference type="InterPro" id="IPR039920">
    <property type="entry name" value="MMS19"/>
</dbReference>
<feature type="domain" description="MMS19 C-terminal" evidence="3">
    <location>
        <begin position="5"/>
        <end position="240"/>
    </location>
</feature>
<keyword evidence="2" id="KW-0234">DNA repair</keyword>